<reference evidence="1" key="1">
    <citation type="submission" date="2019-12" db="EMBL/GenBank/DDBJ databases">
        <title>Whole-genome sequence of Halomicrobium mukohataei pws1.</title>
        <authorList>
            <person name="Verma D.K."/>
            <person name="Gopal K."/>
            <person name="Prasad E.S."/>
        </authorList>
    </citation>
    <scope>NUCLEOTIDE SEQUENCE</scope>
    <source>
        <strain evidence="1">Pws1</strain>
    </source>
</reference>
<comment type="caution">
    <text evidence="1">The sequence shown here is derived from an EMBL/GenBank/DDBJ whole genome shotgun (WGS) entry which is preliminary data.</text>
</comment>
<evidence type="ECO:0000313" key="1">
    <source>
        <dbReference type="EMBL" id="NLV09368.1"/>
    </source>
</evidence>
<gene>
    <name evidence="1" type="ORF">GOC74_05420</name>
</gene>
<dbReference type="Proteomes" id="UP000608662">
    <property type="component" value="Unassembled WGS sequence"/>
</dbReference>
<name>A0A847UE56_9EURY</name>
<protein>
    <submittedName>
        <fullName evidence="1">Uncharacterized protein</fullName>
    </submittedName>
</protein>
<sequence length="196" mass="22223">MSGDVEKVRTIPDGGSYFWDDVDCPRVQCDGDLQQQDEFNVMCLECEEVWSHQTDESEHLLISRAGKIIKRKQRVLTDGGQIDPESDRVDPERLPGDYTPAYVEVRGQGPVYVANYETLSSGWLALTEWRGTRTKLPPHRVGGVREVRTEHYNMSDDPDRYLEGHRIADEQRREQARPDDAGGKAVVDGHAIEIEG</sequence>
<dbReference type="AlphaFoldDB" id="A0A847UE56"/>
<dbReference type="OrthoDB" id="222338at2157"/>
<dbReference type="EMBL" id="WOYG01000001">
    <property type="protein sequence ID" value="NLV09368.1"/>
    <property type="molecule type" value="Genomic_DNA"/>
</dbReference>
<proteinExistence type="predicted"/>
<evidence type="ECO:0000313" key="2">
    <source>
        <dbReference type="Proteomes" id="UP000608662"/>
    </source>
</evidence>
<organism evidence="1 2">
    <name type="scientific">Halomicrobium mukohataei</name>
    <dbReference type="NCBI Taxonomy" id="57705"/>
    <lineage>
        <taxon>Archaea</taxon>
        <taxon>Methanobacteriati</taxon>
        <taxon>Methanobacteriota</taxon>
        <taxon>Stenosarchaea group</taxon>
        <taxon>Halobacteria</taxon>
        <taxon>Halobacteriales</taxon>
        <taxon>Haloarculaceae</taxon>
        <taxon>Halomicrobium</taxon>
    </lineage>
</organism>
<dbReference type="RefSeq" id="WP_170093245.1">
    <property type="nucleotide sequence ID" value="NZ_WOYG01000001.1"/>
</dbReference>
<accession>A0A847UE56</accession>